<dbReference type="EMBL" id="NFEZ01000003">
    <property type="protein sequence ID" value="PLT47274.1"/>
    <property type="molecule type" value="Genomic_DNA"/>
</dbReference>
<evidence type="ECO:0000259" key="2">
    <source>
        <dbReference type="Pfam" id="PF07833"/>
    </source>
</evidence>
<evidence type="ECO:0000313" key="4">
    <source>
        <dbReference type="Proteomes" id="UP000234789"/>
    </source>
</evidence>
<sequence>MNRKFRLSLILLCLLAVTAAGCQSIAGLDLNTAILQSMKAQTQESRSTVALAVAFEPEAFEGLDKRERQQLELLRDLRLRIDSAKVESGSRSSASGALLVGGKEIGFSLQQDETSAILRIDGLKRPISLALDEASLLELGSGASLTDIVGGSEATPEQTGALVRDLVDRAGAYWIHNLPNASRLNVQPVAQSVYGGGSALWQVDAGWKGMELFDWAHAYVKALLSDSEGLAAMLDGLFEVLQDHPEAGAANEDGEPLSDADKPAFVEEGREALAEMLQEASDSMQEARDAGELEEMFTDGSSLNVKLLLDAGLDIRSLDAALTWAPGAAASEDIPVSSVSLRIQTELWNVNGAVAADKPQADAVSWSPERWSGTAGASRFLRDFDRGSDAYKLLKQELRLGRQSAQFYAYGYDSYISVPSGQTLVPLRSLADSMGASLTYDSGRSKWALQDEARGQTIWLAKGSKTVYSGAAKTQLSFPPTVVDGTLYVPARDIAKLLGATASMTKASYSNIVEIVREVG</sequence>
<dbReference type="PROSITE" id="PS51257">
    <property type="entry name" value="PROKAR_LIPOPROTEIN"/>
    <property type="match status" value="1"/>
</dbReference>
<reference evidence="3 4" key="1">
    <citation type="submission" date="2017-05" db="EMBL/GenBank/DDBJ databases">
        <title>Functional genome analysis of Paenibacillus pasadenensis strain R16: insights on endophytic life style and antifungal activity.</title>
        <authorList>
            <person name="Passera A."/>
            <person name="Marcolungo L."/>
            <person name="Casati P."/>
            <person name="Brasca M."/>
            <person name="Quaglino F."/>
            <person name="Delledonne M."/>
        </authorList>
    </citation>
    <scope>NUCLEOTIDE SEQUENCE [LARGE SCALE GENOMIC DNA]</scope>
    <source>
        <strain evidence="3 4">R16</strain>
    </source>
</reference>
<evidence type="ECO:0000313" key="3">
    <source>
        <dbReference type="EMBL" id="PLT47274.1"/>
    </source>
</evidence>
<proteinExistence type="predicted"/>
<gene>
    <name evidence="3" type="ORF">B8V81_1498</name>
</gene>
<dbReference type="Proteomes" id="UP000234789">
    <property type="component" value="Unassembled WGS sequence"/>
</dbReference>
<feature type="chain" id="PRO_5038686403" description="Copper amine oxidase-like N-terminal domain-containing protein" evidence="1">
    <location>
        <begin position="20"/>
        <end position="520"/>
    </location>
</feature>
<organism evidence="3 4">
    <name type="scientific">Paenibacillus pasadenensis</name>
    <dbReference type="NCBI Taxonomy" id="217090"/>
    <lineage>
        <taxon>Bacteria</taxon>
        <taxon>Bacillati</taxon>
        <taxon>Bacillota</taxon>
        <taxon>Bacilli</taxon>
        <taxon>Bacillales</taxon>
        <taxon>Paenibacillaceae</taxon>
        <taxon>Paenibacillus</taxon>
    </lineage>
</organism>
<name>A0A2N5NAD5_9BACL</name>
<keyword evidence="4" id="KW-1185">Reference proteome</keyword>
<dbReference type="Pfam" id="PF07833">
    <property type="entry name" value="Cu_amine_oxidN1"/>
    <property type="match status" value="1"/>
</dbReference>
<dbReference type="SUPFAM" id="SSF55383">
    <property type="entry name" value="Copper amine oxidase, domain N"/>
    <property type="match status" value="1"/>
</dbReference>
<dbReference type="InterPro" id="IPR012854">
    <property type="entry name" value="Cu_amine_oxidase-like_N"/>
</dbReference>
<evidence type="ECO:0000256" key="1">
    <source>
        <dbReference type="SAM" id="SignalP"/>
    </source>
</evidence>
<dbReference type="RefSeq" id="WP_146000461.1">
    <property type="nucleotide sequence ID" value="NZ_NFEZ01000003.1"/>
</dbReference>
<dbReference type="Gene3D" id="3.30.457.10">
    <property type="entry name" value="Copper amine oxidase-like, N-terminal domain"/>
    <property type="match status" value="1"/>
</dbReference>
<dbReference type="AlphaFoldDB" id="A0A2N5NAD5"/>
<dbReference type="InterPro" id="IPR036582">
    <property type="entry name" value="Mao_N_sf"/>
</dbReference>
<accession>A0A2N5NAD5</accession>
<keyword evidence="1" id="KW-0732">Signal</keyword>
<feature type="signal peptide" evidence="1">
    <location>
        <begin position="1"/>
        <end position="19"/>
    </location>
</feature>
<feature type="domain" description="Copper amine oxidase-like N-terminal" evidence="2">
    <location>
        <begin position="420"/>
        <end position="508"/>
    </location>
</feature>
<protein>
    <recommendedName>
        <fullName evidence="2">Copper amine oxidase-like N-terminal domain-containing protein</fullName>
    </recommendedName>
</protein>
<comment type="caution">
    <text evidence="3">The sequence shown here is derived from an EMBL/GenBank/DDBJ whole genome shotgun (WGS) entry which is preliminary data.</text>
</comment>